<protein>
    <recommendedName>
        <fullName evidence="1">HTH cro/C1-type domain-containing protein</fullName>
    </recommendedName>
</protein>
<sequence length="45" mass="5334">MSTVEQLSRMLSEYRSAHKLSREEMAKLCGIPVEYYRRVEMPSKI</sequence>
<gene>
    <name evidence="2" type="ORF">SAMEA3545359_00213</name>
</gene>
<evidence type="ECO:0000313" key="2">
    <source>
        <dbReference type="EMBL" id="SCJ39765.1"/>
    </source>
</evidence>
<evidence type="ECO:0000259" key="1">
    <source>
        <dbReference type="PROSITE" id="PS50943"/>
    </source>
</evidence>
<dbReference type="InterPro" id="IPR001387">
    <property type="entry name" value="Cro/C1-type_HTH"/>
</dbReference>
<proteinExistence type="predicted"/>
<dbReference type="Gene3D" id="1.10.260.40">
    <property type="entry name" value="lambda repressor-like DNA-binding domains"/>
    <property type="match status" value="1"/>
</dbReference>
<dbReference type="InterPro" id="IPR010982">
    <property type="entry name" value="Lambda_DNA-bd_dom_sf"/>
</dbReference>
<reference evidence="2" key="1">
    <citation type="submission" date="2015-09" db="EMBL/GenBank/DDBJ databases">
        <authorList>
            <consortium name="Pathogen Informatics"/>
        </authorList>
    </citation>
    <scope>NUCLEOTIDE SEQUENCE</scope>
    <source>
        <strain evidence="2">2789STDY5834896</strain>
    </source>
</reference>
<dbReference type="PROSITE" id="PS50943">
    <property type="entry name" value="HTH_CROC1"/>
    <property type="match status" value="1"/>
</dbReference>
<feature type="domain" description="HTH cro/C1-type" evidence="1">
    <location>
        <begin position="11"/>
        <end position="40"/>
    </location>
</feature>
<dbReference type="GO" id="GO:0003677">
    <property type="term" value="F:DNA binding"/>
    <property type="evidence" value="ECO:0007669"/>
    <property type="project" value="InterPro"/>
</dbReference>
<accession>A0A1C6G3M2</accession>
<name>A0A1C6G3M2_9FIRM</name>
<organism evidence="2">
    <name type="scientific">uncultured Anaerotruncus sp</name>
    <dbReference type="NCBI Taxonomy" id="905011"/>
    <lineage>
        <taxon>Bacteria</taxon>
        <taxon>Bacillati</taxon>
        <taxon>Bacillota</taxon>
        <taxon>Clostridia</taxon>
        <taxon>Eubacteriales</taxon>
        <taxon>Oscillospiraceae</taxon>
        <taxon>Anaerotruncus</taxon>
        <taxon>environmental samples</taxon>
    </lineage>
</organism>
<dbReference type="AlphaFoldDB" id="A0A1C6G3M2"/>
<dbReference type="SUPFAM" id="SSF47413">
    <property type="entry name" value="lambda repressor-like DNA-binding domains"/>
    <property type="match status" value="1"/>
</dbReference>
<dbReference type="EMBL" id="FMHG01000001">
    <property type="protein sequence ID" value="SCJ39765.1"/>
    <property type="molecule type" value="Genomic_DNA"/>
</dbReference>